<proteinExistence type="predicted"/>
<reference evidence="1 2" key="1">
    <citation type="submission" date="2013-12" db="EMBL/GenBank/DDBJ databases">
        <title>Draft genome of the parsitic nematode Ancylostoma duodenale.</title>
        <authorList>
            <person name="Mitreva M."/>
        </authorList>
    </citation>
    <scope>NUCLEOTIDE SEQUENCE [LARGE SCALE GENOMIC DNA]</scope>
    <source>
        <strain evidence="1 2">Zhejiang</strain>
    </source>
</reference>
<dbReference type="Proteomes" id="UP000054047">
    <property type="component" value="Unassembled WGS sequence"/>
</dbReference>
<name>A0A0C2CUR5_9BILA</name>
<accession>A0A0C2CUR5</accession>
<sequence>MLSDLLVQLLGVLTNYSITVKETKQFLRSLQAVNNAWKELTPRKWHHVAISHSYSRWGRSEIRFYFDGELSETAEISWLV</sequence>
<dbReference type="AlphaFoldDB" id="A0A0C2CUR5"/>
<keyword evidence="2" id="KW-1185">Reference proteome</keyword>
<dbReference type="Gene3D" id="2.60.120.200">
    <property type="match status" value="1"/>
</dbReference>
<protein>
    <submittedName>
        <fullName evidence="1">Uncharacterized protein</fullName>
    </submittedName>
</protein>
<dbReference type="SUPFAM" id="SSF49899">
    <property type="entry name" value="Concanavalin A-like lectins/glucanases"/>
    <property type="match status" value="1"/>
</dbReference>
<organism evidence="1 2">
    <name type="scientific">Ancylostoma duodenale</name>
    <dbReference type="NCBI Taxonomy" id="51022"/>
    <lineage>
        <taxon>Eukaryota</taxon>
        <taxon>Metazoa</taxon>
        <taxon>Ecdysozoa</taxon>
        <taxon>Nematoda</taxon>
        <taxon>Chromadorea</taxon>
        <taxon>Rhabditida</taxon>
        <taxon>Rhabditina</taxon>
        <taxon>Rhabditomorpha</taxon>
        <taxon>Strongyloidea</taxon>
        <taxon>Ancylostomatidae</taxon>
        <taxon>Ancylostomatinae</taxon>
        <taxon>Ancylostoma</taxon>
    </lineage>
</organism>
<dbReference type="EMBL" id="KN730773">
    <property type="protein sequence ID" value="KIH60648.1"/>
    <property type="molecule type" value="Genomic_DNA"/>
</dbReference>
<evidence type="ECO:0000313" key="1">
    <source>
        <dbReference type="EMBL" id="KIH60648.1"/>
    </source>
</evidence>
<dbReference type="InterPro" id="IPR013320">
    <property type="entry name" value="ConA-like_dom_sf"/>
</dbReference>
<gene>
    <name evidence="1" type="ORF">ANCDUO_09089</name>
</gene>
<evidence type="ECO:0000313" key="2">
    <source>
        <dbReference type="Proteomes" id="UP000054047"/>
    </source>
</evidence>